<reference evidence="5 6" key="1">
    <citation type="submission" date="2019-11" db="EMBL/GenBank/DDBJ databases">
        <title>Genome of Strain BIT-d1.</title>
        <authorList>
            <person name="Yang Y."/>
        </authorList>
    </citation>
    <scope>NUCLEOTIDE SEQUENCE [LARGE SCALE GENOMIC DNA]</scope>
    <source>
        <strain evidence="5 6">BIT-d1</strain>
    </source>
</reference>
<dbReference type="InterPro" id="IPR052511">
    <property type="entry name" value="ATP-dep_Helicase"/>
</dbReference>
<dbReference type="RefSeq" id="WP_155093234.1">
    <property type="nucleotide sequence ID" value="NZ_WMJX01000052.1"/>
</dbReference>
<feature type="domain" description="Helicase C-terminal" evidence="4">
    <location>
        <begin position="238"/>
        <end position="395"/>
    </location>
</feature>
<dbReference type="PROSITE" id="PS51194">
    <property type="entry name" value="HELICASE_CTER"/>
    <property type="match status" value="1"/>
</dbReference>
<dbReference type="PROSITE" id="PS51192">
    <property type="entry name" value="HELICASE_ATP_BIND_1"/>
    <property type="match status" value="1"/>
</dbReference>
<dbReference type="Proteomes" id="UP000438760">
    <property type="component" value="Unassembled WGS sequence"/>
</dbReference>
<keyword evidence="2" id="KW-0067">ATP-binding</keyword>
<dbReference type="Pfam" id="PF00271">
    <property type="entry name" value="Helicase_C"/>
    <property type="match status" value="1"/>
</dbReference>
<dbReference type="InterPro" id="IPR014001">
    <property type="entry name" value="Helicase_ATP-bd"/>
</dbReference>
<evidence type="ECO:0000256" key="1">
    <source>
        <dbReference type="ARBA" id="ARBA00022741"/>
    </source>
</evidence>
<dbReference type="GO" id="GO:0016887">
    <property type="term" value="F:ATP hydrolysis activity"/>
    <property type="evidence" value="ECO:0007669"/>
    <property type="project" value="TreeGrafter"/>
</dbReference>
<dbReference type="InterPro" id="IPR011545">
    <property type="entry name" value="DEAD/DEAH_box_helicase_dom"/>
</dbReference>
<gene>
    <name evidence="5" type="ORF">GJV76_14050</name>
</gene>
<dbReference type="GO" id="GO:0003677">
    <property type="term" value="F:DNA binding"/>
    <property type="evidence" value="ECO:0007669"/>
    <property type="project" value="TreeGrafter"/>
</dbReference>
<dbReference type="OrthoDB" id="9815222at2"/>
<dbReference type="InterPro" id="IPR027417">
    <property type="entry name" value="P-loop_NTPase"/>
</dbReference>
<dbReference type="InterPro" id="IPR001650">
    <property type="entry name" value="Helicase_C-like"/>
</dbReference>
<accession>A0A6I3LTE0</accession>
<evidence type="ECO:0000256" key="2">
    <source>
        <dbReference type="ARBA" id="ARBA00022840"/>
    </source>
</evidence>
<dbReference type="AlphaFoldDB" id="A0A6I3LTE0"/>
<dbReference type="PANTHER" id="PTHR47962:SF5">
    <property type="entry name" value="ATP-DEPENDENT HELICASE LHR-RELATED"/>
    <property type="match status" value="1"/>
</dbReference>
<sequence length="712" mass="81700">MSSYNLLSEPIRKYIAEQNWSELRPIQNAAIQRILTTTDNYILSAKTASGKTEAAFLPILTDVDFSESGVQVLYISPLIALINDQFKRIEELCEHLDIVITKWHGEASQSAKKKLIKNPNGIVLITPESLESMFCNRSHEIPHLFSNLKYVVIDEIHYFDGTNRGVQLNSLLYRIQKRANVNFRLIGLSATIGDLESIKKFGGRPLDTKVLKDSSSKPTSVSFKYFESKGGNNYNLDLIKDLFKEVYNNKVLIFPNSRGKVEEITHYLLKISKQGNLHTNFFAHHSSVDKSLREYIENFAKTNTYSPFSICCTSTLELGIDIGSVDKVVQIDSTFNIASLVQRIGRSGRKDGQESKVVLYNTNSWFLLQSIAIWELYQQGVIDSKTNAVYPFDILVHQVLSVIRSRNGITQNELINYFEQNYSFEHVTAIQIEQTIQSLLEKQIIEQTGQELLISLEGEYIVNSKDFYSVFESEQMYKVIHQNIVIGELPLNPMLSEESKFLLASRVWRVILIENDSKKIIVQPANSGDKPTFYGGPVDISHIIKEKMLEILISKQEFDYLDQASLDALKILRDEFAVYKLVNYKIDRPLKHDVNKTELYTFASSKINRTICLFLDFNGIKNDYNDLENSIILKLTTAQDLYKLFSKFNIDSKEINLYLKEVIEENPNIIDFSKWGKYLPINQQVSLLLDAYYSVEETLQFLNNIELKENIL</sequence>
<name>A0A6I3LTE0_9FLAO</name>
<dbReference type="GO" id="GO:0004386">
    <property type="term" value="F:helicase activity"/>
    <property type="evidence" value="ECO:0007669"/>
    <property type="project" value="UniProtKB-KW"/>
</dbReference>
<feature type="domain" description="Helicase ATP-binding" evidence="3">
    <location>
        <begin position="32"/>
        <end position="210"/>
    </location>
</feature>
<dbReference type="PANTHER" id="PTHR47962">
    <property type="entry name" value="ATP-DEPENDENT HELICASE LHR-RELATED-RELATED"/>
    <property type="match status" value="1"/>
</dbReference>
<dbReference type="SMART" id="SM00490">
    <property type="entry name" value="HELICc"/>
    <property type="match status" value="1"/>
</dbReference>
<dbReference type="GO" id="GO:0005524">
    <property type="term" value="F:ATP binding"/>
    <property type="evidence" value="ECO:0007669"/>
    <property type="project" value="UniProtKB-KW"/>
</dbReference>
<dbReference type="Gene3D" id="3.40.50.300">
    <property type="entry name" value="P-loop containing nucleotide triphosphate hydrolases"/>
    <property type="match status" value="2"/>
</dbReference>
<keyword evidence="5" id="KW-0347">Helicase</keyword>
<dbReference type="SMART" id="SM00487">
    <property type="entry name" value="DEXDc"/>
    <property type="match status" value="1"/>
</dbReference>
<dbReference type="CDD" id="cd17922">
    <property type="entry name" value="DEXHc_LHR-like"/>
    <property type="match status" value="1"/>
</dbReference>
<proteinExistence type="predicted"/>
<dbReference type="EMBL" id="WMJX01000052">
    <property type="protein sequence ID" value="MTG99235.1"/>
    <property type="molecule type" value="Genomic_DNA"/>
</dbReference>
<comment type="caution">
    <text evidence="5">The sequence shown here is derived from an EMBL/GenBank/DDBJ whole genome shotgun (WGS) entry which is preliminary data.</text>
</comment>
<protein>
    <submittedName>
        <fullName evidence="5">DEAD/DEAH box helicase</fullName>
    </submittedName>
</protein>
<dbReference type="Pfam" id="PF00270">
    <property type="entry name" value="DEAD"/>
    <property type="match status" value="1"/>
</dbReference>
<evidence type="ECO:0000259" key="4">
    <source>
        <dbReference type="PROSITE" id="PS51194"/>
    </source>
</evidence>
<evidence type="ECO:0000259" key="3">
    <source>
        <dbReference type="PROSITE" id="PS51192"/>
    </source>
</evidence>
<organism evidence="5 6">
    <name type="scientific">Myroides albus</name>
    <dbReference type="NCBI Taxonomy" id="2562892"/>
    <lineage>
        <taxon>Bacteria</taxon>
        <taxon>Pseudomonadati</taxon>
        <taxon>Bacteroidota</taxon>
        <taxon>Flavobacteriia</taxon>
        <taxon>Flavobacteriales</taxon>
        <taxon>Flavobacteriaceae</taxon>
        <taxon>Myroides</taxon>
    </lineage>
</organism>
<evidence type="ECO:0000313" key="6">
    <source>
        <dbReference type="Proteomes" id="UP000438760"/>
    </source>
</evidence>
<evidence type="ECO:0000313" key="5">
    <source>
        <dbReference type="EMBL" id="MTG99235.1"/>
    </source>
</evidence>
<dbReference type="SUPFAM" id="SSF52540">
    <property type="entry name" value="P-loop containing nucleoside triphosphate hydrolases"/>
    <property type="match status" value="1"/>
</dbReference>
<keyword evidence="5" id="KW-0378">Hydrolase</keyword>
<keyword evidence="6" id="KW-1185">Reference proteome</keyword>
<keyword evidence="1" id="KW-0547">Nucleotide-binding</keyword>